<accession>A0A327RU43</accession>
<evidence type="ECO:0000313" key="1">
    <source>
        <dbReference type="EMBL" id="RAJ19881.1"/>
    </source>
</evidence>
<comment type="caution">
    <text evidence="1">The sequence shown here is derived from an EMBL/GenBank/DDBJ whole genome shotgun (WGS) entry which is preliminary data.</text>
</comment>
<reference evidence="1 2" key="1">
    <citation type="submission" date="2018-06" db="EMBL/GenBank/DDBJ databases">
        <title>Genomic Encyclopedia of Archaeal and Bacterial Type Strains, Phase II (KMG-II): from individual species to whole genera.</title>
        <authorList>
            <person name="Goeker M."/>
        </authorList>
    </citation>
    <scope>NUCLEOTIDE SEQUENCE [LARGE SCALE GENOMIC DNA]</scope>
    <source>
        <strain evidence="1 2">DSM 14825</strain>
    </source>
</reference>
<dbReference type="EMBL" id="QLLR01000057">
    <property type="protein sequence ID" value="RAJ19881.1"/>
    <property type="molecule type" value="Genomic_DNA"/>
</dbReference>
<dbReference type="RefSeq" id="WP_111636511.1">
    <property type="nucleotide sequence ID" value="NZ_QLLR01000057.1"/>
</dbReference>
<name>A0A327RU43_9SPHI</name>
<dbReference type="OrthoDB" id="6736327at2"/>
<proteinExistence type="predicted"/>
<dbReference type="Proteomes" id="UP000249754">
    <property type="component" value="Unassembled WGS sequence"/>
</dbReference>
<dbReference type="AlphaFoldDB" id="A0A327RU43"/>
<organism evidence="1 2">
    <name type="scientific">Pedobacter cryoconitis</name>
    <dbReference type="NCBI Taxonomy" id="188932"/>
    <lineage>
        <taxon>Bacteria</taxon>
        <taxon>Pseudomonadati</taxon>
        <taxon>Bacteroidota</taxon>
        <taxon>Sphingobacteriia</taxon>
        <taxon>Sphingobacteriales</taxon>
        <taxon>Sphingobacteriaceae</taxon>
        <taxon>Pedobacter</taxon>
    </lineage>
</organism>
<sequence>MGKRKIIFQDLQLNNNYYNLVWVGKIKKSGDTDQLIAEVRFKEIGPCFNKKNISNDLGFTSKSSLSFEIDAKFLLELTIGSVWKNGRLFMKPDKLYEKFKFTIFKPQDHRPYNSKNIYDNDPIISFEHIKYNNAKFLYLKREDIQVLYNKKLIFDLDFVLIPCIEIARFYFFTSGNMISNLLQKRTGHGELFDRSKTTYNKEKKTAHIRLWKGLAGEDAFLAASICFNTSFRNAATYIGNKFCENFRDLPQDSNNAGFRYINTYIPYNIEMKLDTAGKYIKTRSGKKGFIVYEILEHCSEYFLESLSYHPFHDNSINLDCNPKVVPERIIHSPNMETNSLEIPITGQKNVNSQIVKQSLSTQHRSKYSGAFPLVFRAEKQEQKTRSESVIQKPLNIDEFSTLEISIHNSNSAPAELKKPTERNFEVLENKDGITYDRDSVMKDFELFCQNIAVRNNIEFKFLGNMSATEDIPFSHIAFSNERCHHLTANWCSRKRTAGTKKWEPIPRHLALSEFKTINNENFYLLEIQRRLDFPESYPVLFFSALNYKQINAQDFLTIIKKIRDGVAIFE</sequence>
<evidence type="ECO:0000313" key="2">
    <source>
        <dbReference type="Proteomes" id="UP000249754"/>
    </source>
</evidence>
<gene>
    <name evidence="1" type="ORF">LY11_05253</name>
</gene>
<protein>
    <submittedName>
        <fullName evidence="1">Uncharacterized protein</fullName>
    </submittedName>
</protein>